<dbReference type="AlphaFoldDB" id="A0A1G9XUT8"/>
<reference evidence="2" key="1">
    <citation type="submission" date="2016-10" db="EMBL/GenBank/DDBJ databases">
        <authorList>
            <person name="Varghese N."/>
            <person name="Submissions S."/>
        </authorList>
    </citation>
    <scope>NUCLEOTIDE SEQUENCE [LARGE SCALE GENOMIC DNA]</scope>
    <source>
        <strain evidence="2">BL47</strain>
    </source>
</reference>
<dbReference type="RefSeq" id="WP_244507518.1">
    <property type="nucleotide sequence ID" value="NZ_FNHS01000005.1"/>
</dbReference>
<keyword evidence="2" id="KW-1185">Reference proteome</keyword>
<sequence>MLQSARVAILVKALPQPSKTYGETVCCAGVTADGKWLRLYPVRFRHLKEASFSRWDWVRFQYGRPKADRRLESCHVYEETIEVDGELPVRERSMLLEPMIVGSAEEAHQRGQSLALIRPRNTRFTYRAKKPADIEADREAYQRAARQTSFFDAELAALEPSPFEFKFRFEDASGSHEYRNGDWEAHAMFWRHRQRTSEAEALRWMNGVFNEDYPRRGMAFAIGNMAKRPQTWQLLGVLRLDEALQSSLAL</sequence>
<accession>A0A1G9XUT8</accession>
<dbReference type="STRING" id="582672.SAMN05216360_10530"/>
<organism evidence="1 2">
    <name type="scientific">Methylobacterium phyllostachyos</name>
    <dbReference type="NCBI Taxonomy" id="582672"/>
    <lineage>
        <taxon>Bacteria</taxon>
        <taxon>Pseudomonadati</taxon>
        <taxon>Pseudomonadota</taxon>
        <taxon>Alphaproteobacteria</taxon>
        <taxon>Hyphomicrobiales</taxon>
        <taxon>Methylobacteriaceae</taxon>
        <taxon>Methylobacterium</taxon>
    </lineage>
</organism>
<evidence type="ECO:0000313" key="2">
    <source>
        <dbReference type="Proteomes" id="UP000198704"/>
    </source>
</evidence>
<dbReference type="Proteomes" id="UP000198704">
    <property type="component" value="Unassembled WGS sequence"/>
</dbReference>
<gene>
    <name evidence="1" type="ORF">SAMN05216360_10530</name>
</gene>
<name>A0A1G9XUT8_9HYPH</name>
<evidence type="ECO:0000313" key="1">
    <source>
        <dbReference type="EMBL" id="SDN00176.1"/>
    </source>
</evidence>
<proteinExistence type="predicted"/>
<protein>
    <submittedName>
        <fullName evidence="1">Uncharacterized protein</fullName>
    </submittedName>
</protein>
<dbReference type="EMBL" id="FNHS01000005">
    <property type="protein sequence ID" value="SDN00176.1"/>
    <property type="molecule type" value="Genomic_DNA"/>
</dbReference>